<organism evidence="10 11">
    <name type="scientific">[Clostridium] clostridioforme 90A8</name>
    <dbReference type="NCBI Taxonomy" id="999408"/>
    <lineage>
        <taxon>Bacteria</taxon>
        <taxon>Bacillati</taxon>
        <taxon>Bacillota</taxon>
        <taxon>Clostridia</taxon>
        <taxon>Lachnospirales</taxon>
        <taxon>Lachnospiraceae</taxon>
        <taxon>Enterocloster</taxon>
    </lineage>
</organism>
<keyword evidence="7" id="KW-0594">Phospholipid biosynthesis</keyword>
<dbReference type="InterPro" id="IPR002123">
    <property type="entry name" value="Plipid/glycerol_acylTrfase"/>
</dbReference>
<dbReference type="HOGENOM" id="CLU_027938_6_1_9"/>
<comment type="caution">
    <text evidence="10">The sequence shown here is derived from an EMBL/GenBank/DDBJ whole genome shotgun (WGS) entry which is preliminary data.</text>
</comment>
<comment type="catalytic activity">
    <reaction evidence="7">
        <text>a 1-acyl-sn-glycero-3-phosphate + an acyl-CoA = a 1,2-diacyl-sn-glycero-3-phosphate + CoA</text>
        <dbReference type="Rhea" id="RHEA:19709"/>
        <dbReference type="ChEBI" id="CHEBI:57287"/>
        <dbReference type="ChEBI" id="CHEBI:57970"/>
        <dbReference type="ChEBI" id="CHEBI:58342"/>
        <dbReference type="ChEBI" id="CHEBI:58608"/>
        <dbReference type="EC" id="2.3.1.51"/>
    </reaction>
</comment>
<dbReference type="PANTHER" id="PTHR10434:SF64">
    <property type="entry name" value="1-ACYL-SN-GLYCEROL-3-PHOSPHATE ACYLTRANSFERASE-RELATED"/>
    <property type="match status" value="1"/>
</dbReference>
<dbReference type="GO" id="GO:0003841">
    <property type="term" value="F:1-acylglycerol-3-phosphate O-acyltransferase activity"/>
    <property type="evidence" value="ECO:0007669"/>
    <property type="project" value="UniProtKB-UniRule"/>
</dbReference>
<dbReference type="Pfam" id="PF01553">
    <property type="entry name" value="Acyltransferase"/>
    <property type="match status" value="1"/>
</dbReference>
<evidence type="ECO:0000256" key="8">
    <source>
        <dbReference type="SAM" id="Phobius"/>
    </source>
</evidence>
<keyword evidence="8" id="KW-0812">Transmembrane</keyword>
<evidence type="ECO:0000256" key="2">
    <source>
        <dbReference type="ARBA" id="ARBA00008655"/>
    </source>
</evidence>
<accession>A0A0E2HG40</accession>
<feature type="transmembrane region" description="Helical" evidence="8">
    <location>
        <begin position="6"/>
        <end position="25"/>
    </location>
</feature>
<evidence type="ECO:0000313" key="10">
    <source>
        <dbReference type="EMBL" id="ENZ19335.1"/>
    </source>
</evidence>
<evidence type="ECO:0000256" key="7">
    <source>
        <dbReference type="RuleBase" id="RU361267"/>
    </source>
</evidence>
<evidence type="ECO:0000256" key="3">
    <source>
        <dbReference type="ARBA" id="ARBA00022516"/>
    </source>
</evidence>
<dbReference type="Proteomes" id="UP000013085">
    <property type="component" value="Unassembled WGS sequence"/>
</dbReference>
<keyword evidence="4 7" id="KW-0808">Transferase</keyword>
<dbReference type="CDD" id="cd07989">
    <property type="entry name" value="LPLAT_AGPAT-like"/>
    <property type="match status" value="1"/>
</dbReference>
<dbReference type="AlphaFoldDB" id="A0A0E2HG40"/>
<protein>
    <recommendedName>
        <fullName evidence="7">1-acyl-sn-glycerol-3-phosphate acyltransferase</fullName>
        <ecNumber evidence="7">2.3.1.51</ecNumber>
    </recommendedName>
</protein>
<dbReference type="NCBIfam" id="TIGR00530">
    <property type="entry name" value="AGP_acyltrn"/>
    <property type="match status" value="1"/>
</dbReference>
<dbReference type="GeneID" id="57962419"/>
<evidence type="ECO:0000313" key="11">
    <source>
        <dbReference type="Proteomes" id="UP000013085"/>
    </source>
</evidence>
<evidence type="ECO:0000256" key="5">
    <source>
        <dbReference type="ARBA" id="ARBA00023098"/>
    </source>
</evidence>
<dbReference type="InterPro" id="IPR004552">
    <property type="entry name" value="AGP_acyltrans"/>
</dbReference>
<dbReference type="GO" id="GO:0006654">
    <property type="term" value="P:phosphatidic acid biosynthetic process"/>
    <property type="evidence" value="ECO:0007669"/>
    <property type="project" value="TreeGrafter"/>
</dbReference>
<feature type="domain" description="Phospholipid/glycerol acyltransferase" evidence="9">
    <location>
        <begin position="73"/>
        <end position="190"/>
    </location>
</feature>
<keyword evidence="3 7" id="KW-0444">Lipid biosynthesis</keyword>
<dbReference type="EMBL" id="AGYR01000005">
    <property type="protein sequence ID" value="ENZ19335.1"/>
    <property type="molecule type" value="Genomic_DNA"/>
</dbReference>
<evidence type="ECO:0000256" key="4">
    <source>
        <dbReference type="ARBA" id="ARBA00022679"/>
    </source>
</evidence>
<keyword evidence="5 7" id="KW-0443">Lipid metabolism</keyword>
<dbReference type="PATRIC" id="fig|999408.3.peg.768"/>
<dbReference type="RefSeq" id="WP_002586827.1">
    <property type="nucleotide sequence ID" value="NZ_KB850987.1"/>
</dbReference>
<keyword evidence="8" id="KW-0472">Membrane</keyword>
<dbReference type="EC" id="2.3.1.51" evidence="7"/>
<comment type="similarity">
    <text evidence="2 7">Belongs to the 1-acyl-sn-glycerol-3-phosphate acyltransferase family.</text>
</comment>
<reference evidence="10 11" key="1">
    <citation type="submission" date="2013-01" db="EMBL/GenBank/DDBJ databases">
        <title>The Genome Sequence of Clostridium clostridioforme 90A8.</title>
        <authorList>
            <consortium name="The Broad Institute Genome Sequencing Platform"/>
            <person name="Earl A."/>
            <person name="Ward D."/>
            <person name="Feldgarden M."/>
            <person name="Gevers D."/>
            <person name="Courvalin P."/>
            <person name="Lambert T."/>
            <person name="Walker B."/>
            <person name="Young S.K."/>
            <person name="Zeng Q."/>
            <person name="Gargeya S."/>
            <person name="Fitzgerald M."/>
            <person name="Haas B."/>
            <person name="Abouelleil A."/>
            <person name="Alvarado L."/>
            <person name="Arachchi H.M."/>
            <person name="Berlin A.M."/>
            <person name="Chapman S.B."/>
            <person name="Dewar J."/>
            <person name="Goldberg J."/>
            <person name="Griggs A."/>
            <person name="Gujja S."/>
            <person name="Hansen M."/>
            <person name="Howarth C."/>
            <person name="Imamovic A."/>
            <person name="Larimer J."/>
            <person name="McCowan C."/>
            <person name="Murphy C."/>
            <person name="Neiman D."/>
            <person name="Pearson M."/>
            <person name="Priest M."/>
            <person name="Roberts A."/>
            <person name="Saif S."/>
            <person name="Shea T."/>
            <person name="Sisk P."/>
            <person name="Sykes S."/>
            <person name="Wortman J."/>
            <person name="Nusbaum C."/>
            <person name="Birren B."/>
        </authorList>
    </citation>
    <scope>NUCLEOTIDE SEQUENCE [LARGE SCALE GENOMIC DNA]</scope>
    <source>
        <strain evidence="10 11">90A8</strain>
    </source>
</reference>
<evidence type="ECO:0000259" key="9">
    <source>
        <dbReference type="SMART" id="SM00563"/>
    </source>
</evidence>
<name>A0A0E2HG40_9FIRM</name>
<dbReference type="SMART" id="SM00563">
    <property type="entry name" value="PlsC"/>
    <property type="match status" value="1"/>
</dbReference>
<keyword evidence="8" id="KW-1133">Transmembrane helix</keyword>
<comment type="pathway">
    <text evidence="1">Lipid metabolism.</text>
</comment>
<keyword evidence="6 7" id="KW-0012">Acyltransferase</keyword>
<gene>
    <name evidence="10" type="ORF">HMPREF1090_00719</name>
</gene>
<sequence length="250" mass="28186">MIRIILVAMTVVLYLIFSVPVLTMLRLRAKRDPVGVQEKSLSKIQGVFRFILKLAGVTYEVQGLENIPSDRAVLYVGNHRSYFDILIGYVTVPGLTGFVAKKEMLKIPLLRTWMQRVNCLFLDRVDIKEGLKTILEGIEKVKSGVSIWIFPEGTRNENQELTGLLPFHEGSLKIAQKSGCPVIPVAITGTAEIFEQHLPFVKPSHVCIRYGTPIYIKELPAEERKFPGAYTRDVIAGMLKDMKEGQEQDK</sequence>
<evidence type="ECO:0000256" key="1">
    <source>
        <dbReference type="ARBA" id="ARBA00005189"/>
    </source>
</evidence>
<proteinExistence type="inferred from homology"/>
<dbReference type="PANTHER" id="PTHR10434">
    <property type="entry name" value="1-ACYL-SN-GLYCEROL-3-PHOSPHATE ACYLTRANSFERASE"/>
    <property type="match status" value="1"/>
</dbReference>
<dbReference type="GO" id="GO:0016020">
    <property type="term" value="C:membrane"/>
    <property type="evidence" value="ECO:0007669"/>
    <property type="project" value="InterPro"/>
</dbReference>
<comment type="domain">
    <text evidence="7">The HXXXXD motif is essential for acyltransferase activity and may constitute the binding site for the phosphate moiety of the glycerol-3-phosphate.</text>
</comment>
<keyword evidence="7" id="KW-1208">Phospholipid metabolism</keyword>
<dbReference type="SUPFAM" id="SSF69593">
    <property type="entry name" value="Glycerol-3-phosphate (1)-acyltransferase"/>
    <property type="match status" value="1"/>
</dbReference>
<evidence type="ECO:0000256" key="6">
    <source>
        <dbReference type="ARBA" id="ARBA00023315"/>
    </source>
</evidence>